<reference evidence="1" key="2">
    <citation type="submission" date="2021-04" db="EMBL/GenBank/DDBJ databases">
        <authorList>
            <person name="Gilroy R."/>
        </authorList>
    </citation>
    <scope>NUCLEOTIDE SEQUENCE</scope>
    <source>
        <strain evidence="1">5032</strain>
    </source>
</reference>
<dbReference type="Pfam" id="PF05045">
    <property type="entry name" value="RgpF"/>
    <property type="match status" value="1"/>
</dbReference>
<accession>A0A9D2HPD1</accession>
<dbReference type="InterPro" id="IPR023214">
    <property type="entry name" value="HAD_sf"/>
</dbReference>
<proteinExistence type="predicted"/>
<reference evidence="1" key="1">
    <citation type="journal article" date="2021" name="PeerJ">
        <title>Extensive microbial diversity within the chicken gut microbiome revealed by metagenomics and culture.</title>
        <authorList>
            <person name="Gilroy R."/>
            <person name="Ravi A."/>
            <person name="Getino M."/>
            <person name="Pursley I."/>
            <person name="Horton D.L."/>
            <person name="Alikhan N.F."/>
            <person name="Baker D."/>
            <person name="Gharbi K."/>
            <person name="Hall N."/>
            <person name="Watson M."/>
            <person name="Adriaenssens E.M."/>
            <person name="Foster-Nyarko E."/>
            <person name="Jarju S."/>
            <person name="Secka A."/>
            <person name="Antonio M."/>
            <person name="Oren A."/>
            <person name="Chaudhuri R.R."/>
            <person name="La Ragione R."/>
            <person name="Hildebrand F."/>
            <person name="Pallen M.J."/>
        </authorList>
    </citation>
    <scope>NUCLEOTIDE SEQUENCE</scope>
    <source>
        <strain evidence="1">5032</strain>
    </source>
</reference>
<evidence type="ECO:0000313" key="1">
    <source>
        <dbReference type="EMBL" id="HJA79459.1"/>
    </source>
</evidence>
<dbReference type="SUPFAM" id="SSF56784">
    <property type="entry name" value="HAD-like"/>
    <property type="match status" value="1"/>
</dbReference>
<protein>
    <submittedName>
        <fullName evidence="1">Uncharacterized protein</fullName>
    </submittedName>
</protein>
<organism evidence="1 2">
    <name type="scientific">Candidatus Desulfovibrio intestinavium</name>
    <dbReference type="NCBI Taxonomy" id="2838534"/>
    <lineage>
        <taxon>Bacteria</taxon>
        <taxon>Pseudomonadati</taxon>
        <taxon>Thermodesulfobacteriota</taxon>
        <taxon>Desulfovibrionia</taxon>
        <taxon>Desulfovibrionales</taxon>
        <taxon>Desulfovibrionaceae</taxon>
        <taxon>Desulfovibrio</taxon>
    </lineage>
</organism>
<sequence length="1000" mass="112051">MLHRYLAALLLLPASFRVYGSFGRWRKAWRDGGPHLLFRQTLRNGPARIHRGDALPVRLLCYYPLRMAQEMLAARGCRAGLRHVLHTVRRHGAALTGSREDAGRCWRENRLPLSTPEELAALMADPALRVISFDIFDTLLVRNVLRPQDVFQAMAATADARYGIRFQRMRAPAEAELGLPNPTLDQIYAHMARRHGLPPETLVALREAELRCERAVLCARPAARALYDAARGLGKRVIAISDMYLPAWFLRDVLRENGMPVDALYVSCEQGARKSDGSLYDRVAAAEGCAPGEILHLGDNRRSDVDQPLSRGLCALWLPSVQALASPTPELWRQTVAAAYLTEPRTSPYLALALNRLYGGQADFSRNMARFSSLKEAGSLLLAPLLTALAVRLATDKELARTYGRLYFAARDGWLPFRVYERVRRRLGGLPAVYFAAGRRAYHPFLYKDFLTCLEGIRMLARPESHTLRHVLTAYLDDSPQAQGLLALIGDADLDLPFLPNKQHCLAALRPHAALINALLHQRRERIRRYYQPLFADEGQRVLVFDLGYSGSIGEALHAATGKIVDKFYFWAEPENAARDRRLGSRTHCWLHEGYHLRLLLEELFSPAQGGVIDFAEDGSPVYEDVNLPPALKEALQDLETACCDYADAFCDSVAEAAPPPALPEGDAFLPLLERLLFHSPCLNERLLRDIVFPDPVYCDDQPSLQKKMDDRISRSDTFAGTGFAEPTLRLAPLAHAPRRTRPVGLHVHLHNVALLDEFLRLLRRFPVPFDLFLTLTDARAADAARRLLAPALLPAVRDVRVLPVENRGRDVAPWLISLRPFHAQYDFFCHVHGKESPHVAFGDRWRRYLLHHLLHPVAVCDILEYFAARPRLGCVFPPIFPELLESMRHAGISPAGHEGEIAAAESLLRRLGAPAELCRADLCFSAGTMYWYRPEALRQLFTLELAPEDFPAEPIGVGGTLAHALERIPMPLARHNGYETGCYRLDLPPHEGDAAPEDA</sequence>
<dbReference type="EMBL" id="DWZD01000044">
    <property type="protein sequence ID" value="HJA79459.1"/>
    <property type="molecule type" value="Genomic_DNA"/>
</dbReference>
<name>A0A9D2HPD1_9BACT</name>
<dbReference type="InterPro" id="IPR007739">
    <property type="entry name" value="RgpF"/>
</dbReference>
<comment type="caution">
    <text evidence="1">The sequence shown here is derived from an EMBL/GenBank/DDBJ whole genome shotgun (WGS) entry which is preliminary data.</text>
</comment>
<gene>
    <name evidence="1" type="ORF">H9784_07845</name>
</gene>
<dbReference type="Gene3D" id="3.40.50.1000">
    <property type="entry name" value="HAD superfamily/HAD-like"/>
    <property type="match status" value="1"/>
</dbReference>
<evidence type="ECO:0000313" key="2">
    <source>
        <dbReference type="Proteomes" id="UP000823821"/>
    </source>
</evidence>
<dbReference type="InterPro" id="IPR036412">
    <property type="entry name" value="HAD-like_sf"/>
</dbReference>
<dbReference type="AlphaFoldDB" id="A0A9D2HPD1"/>
<dbReference type="Proteomes" id="UP000823821">
    <property type="component" value="Unassembled WGS sequence"/>
</dbReference>
<dbReference type="Gene3D" id="1.10.150.400">
    <property type="match status" value="1"/>
</dbReference>